<dbReference type="Gene3D" id="3.30.1330.60">
    <property type="entry name" value="OmpA-like domain"/>
    <property type="match status" value="1"/>
</dbReference>
<dbReference type="GO" id="GO:0009279">
    <property type="term" value="C:cell outer membrane"/>
    <property type="evidence" value="ECO:0007669"/>
    <property type="project" value="UniProtKB-SubCell"/>
</dbReference>
<evidence type="ECO:0000313" key="7">
    <source>
        <dbReference type="EMBL" id="API54584.1"/>
    </source>
</evidence>
<evidence type="ECO:0000256" key="4">
    <source>
        <dbReference type="PROSITE-ProRule" id="PRU00473"/>
    </source>
</evidence>
<evidence type="ECO:0000256" key="3">
    <source>
        <dbReference type="ARBA" id="ARBA00023237"/>
    </source>
</evidence>
<evidence type="ECO:0000256" key="2">
    <source>
        <dbReference type="ARBA" id="ARBA00023136"/>
    </source>
</evidence>
<feature type="signal peptide" evidence="5">
    <location>
        <begin position="1"/>
        <end position="24"/>
    </location>
</feature>
<evidence type="ECO:0000256" key="5">
    <source>
        <dbReference type="SAM" id="SignalP"/>
    </source>
</evidence>
<evidence type="ECO:0000313" key="8">
    <source>
        <dbReference type="Proteomes" id="UP000183050"/>
    </source>
</evidence>
<sequence length="190" mass="20389">MKSFRLATIFAAGLLLLAPGHSFAQELSGPQVVRTLGRLQGGAPGIDIALLMEEAAASAGKGVAALPDWQKLSKLSQLIVEIDFENDSIAIEPKSYRTVGMIADALHHPNLRRYKFLVVGHTSSTGDAKHNLDLSQKRANAITEALSTTFAIAPDRLFAIGVGEEWLVDPSNPQAADNRRVQLVNLGLVK</sequence>
<dbReference type="InterPro" id="IPR006664">
    <property type="entry name" value="OMP_bac"/>
</dbReference>
<organism evidence="7 8">
    <name type="scientific">Rhizobium leguminosarum</name>
    <dbReference type="NCBI Taxonomy" id="384"/>
    <lineage>
        <taxon>Bacteria</taxon>
        <taxon>Pseudomonadati</taxon>
        <taxon>Pseudomonadota</taxon>
        <taxon>Alphaproteobacteria</taxon>
        <taxon>Hyphomicrobiales</taxon>
        <taxon>Rhizobiaceae</taxon>
        <taxon>Rhizobium/Agrobacterium group</taxon>
        <taxon>Rhizobium</taxon>
    </lineage>
</organism>
<name>A0A1L3ZG12_RHILE</name>
<keyword evidence="5" id="KW-0732">Signal</keyword>
<dbReference type="PROSITE" id="PS51123">
    <property type="entry name" value="OMPA_2"/>
    <property type="match status" value="1"/>
</dbReference>
<accession>A0A1L3ZG12</accession>
<dbReference type="EMBL" id="CP018228">
    <property type="protein sequence ID" value="API54584.1"/>
    <property type="molecule type" value="Genomic_DNA"/>
</dbReference>
<dbReference type="InterPro" id="IPR006665">
    <property type="entry name" value="OmpA-like"/>
</dbReference>
<evidence type="ECO:0000259" key="6">
    <source>
        <dbReference type="PROSITE" id="PS51123"/>
    </source>
</evidence>
<gene>
    <name evidence="7" type="ORF">BMW22_02015</name>
</gene>
<dbReference type="AlphaFoldDB" id="A0A1L3ZG12"/>
<proteinExistence type="predicted"/>
<dbReference type="RefSeq" id="WP_072640655.1">
    <property type="nucleotide sequence ID" value="NZ_CP018228.1"/>
</dbReference>
<protein>
    <recommendedName>
        <fullName evidence="6">OmpA-like domain-containing protein</fullName>
    </recommendedName>
</protein>
<dbReference type="InterPro" id="IPR036737">
    <property type="entry name" value="OmpA-like_sf"/>
</dbReference>
<dbReference type="PRINTS" id="PR01021">
    <property type="entry name" value="OMPADOMAIN"/>
</dbReference>
<dbReference type="PANTHER" id="PTHR30329:SF21">
    <property type="entry name" value="LIPOPROTEIN YIAD-RELATED"/>
    <property type="match status" value="1"/>
</dbReference>
<dbReference type="PANTHER" id="PTHR30329">
    <property type="entry name" value="STATOR ELEMENT OF FLAGELLAR MOTOR COMPLEX"/>
    <property type="match status" value="1"/>
</dbReference>
<comment type="subcellular location">
    <subcellularLocation>
        <location evidence="1">Cell outer membrane</location>
    </subcellularLocation>
</comment>
<dbReference type="InterPro" id="IPR050330">
    <property type="entry name" value="Bact_OuterMem_StrucFunc"/>
</dbReference>
<keyword evidence="3" id="KW-0998">Cell outer membrane</keyword>
<feature type="chain" id="PRO_5012566493" description="OmpA-like domain-containing protein" evidence="5">
    <location>
        <begin position="25"/>
        <end position="190"/>
    </location>
</feature>
<feature type="domain" description="OmpA-like" evidence="6">
    <location>
        <begin position="71"/>
        <end position="189"/>
    </location>
</feature>
<dbReference type="CDD" id="cd07185">
    <property type="entry name" value="OmpA_C-like"/>
    <property type="match status" value="1"/>
</dbReference>
<dbReference type="SUPFAM" id="SSF103088">
    <property type="entry name" value="OmpA-like"/>
    <property type="match status" value="1"/>
</dbReference>
<dbReference type="Pfam" id="PF00691">
    <property type="entry name" value="OmpA"/>
    <property type="match status" value="1"/>
</dbReference>
<dbReference type="Proteomes" id="UP000183050">
    <property type="component" value="Chromosome"/>
</dbReference>
<keyword evidence="2 4" id="KW-0472">Membrane</keyword>
<evidence type="ECO:0000256" key="1">
    <source>
        <dbReference type="ARBA" id="ARBA00004442"/>
    </source>
</evidence>
<reference evidence="7 8" key="1">
    <citation type="submission" date="2016-11" db="EMBL/GenBank/DDBJ databases">
        <title>Rhizobium leguminosarum bv. viciae strain Vaf12 isolated from Vavilovia formosa root nodules from Russia, Dagestan.</title>
        <authorList>
            <person name="Kimeklis A."/>
        </authorList>
    </citation>
    <scope>NUCLEOTIDE SEQUENCE [LARGE SCALE GENOMIC DNA]</scope>
    <source>
        <strain evidence="7 8">Vaf-108</strain>
    </source>
</reference>